<dbReference type="KEGG" id="ifl:C1H71_01915"/>
<proteinExistence type="predicted"/>
<evidence type="ECO:0000313" key="1">
    <source>
        <dbReference type="EMBL" id="QBC42438.1"/>
    </source>
</evidence>
<evidence type="ECO:0000313" key="2">
    <source>
        <dbReference type="Proteomes" id="UP000515917"/>
    </source>
</evidence>
<dbReference type="InterPro" id="IPR036412">
    <property type="entry name" value="HAD-like_sf"/>
</dbReference>
<organism evidence="1 2">
    <name type="scientific">Iodobacter fluviatilis</name>
    <dbReference type="NCBI Taxonomy" id="537"/>
    <lineage>
        <taxon>Bacteria</taxon>
        <taxon>Pseudomonadati</taxon>
        <taxon>Pseudomonadota</taxon>
        <taxon>Betaproteobacteria</taxon>
        <taxon>Neisseriales</taxon>
        <taxon>Chitinibacteraceae</taxon>
        <taxon>Iodobacter</taxon>
    </lineage>
</organism>
<dbReference type="InterPro" id="IPR023214">
    <property type="entry name" value="HAD_sf"/>
</dbReference>
<dbReference type="Proteomes" id="UP000515917">
    <property type="component" value="Chromosome"/>
</dbReference>
<dbReference type="Pfam" id="PF12710">
    <property type="entry name" value="HAD"/>
    <property type="match status" value="1"/>
</dbReference>
<reference evidence="1 2" key="1">
    <citation type="submission" date="2018-01" db="EMBL/GenBank/DDBJ databases">
        <title>Genome sequence of Iodobacter sp. strain PCH194 isolated from Indian Trans-Himalaya.</title>
        <authorList>
            <person name="Kumar V."/>
            <person name="Thakur V."/>
            <person name="Kumar S."/>
            <person name="Singh D."/>
        </authorList>
    </citation>
    <scope>NUCLEOTIDE SEQUENCE [LARGE SCALE GENOMIC DNA]</scope>
    <source>
        <strain evidence="1 2">PCH194</strain>
    </source>
</reference>
<dbReference type="EMBL" id="CP025781">
    <property type="protein sequence ID" value="QBC42438.1"/>
    <property type="molecule type" value="Genomic_DNA"/>
</dbReference>
<gene>
    <name evidence="1" type="ORF">C1H71_01915</name>
</gene>
<dbReference type="SUPFAM" id="SSF56784">
    <property type="entry name" value="HAD-like"/>
    <property type="match status" value="1"/>
</dbReference>
<keyword evidence="2" id="KW-1185">Reference proteome</keyword>
<accession>A0A7G3G5P6</accession>
<name>A0A7G3G5P6_9NEIS</name>
<dbReference type="AlphaFoldDB" id="A0A7G3G5P6"/>
<sequence>MVSFRSASTYLAIKLAVKNQQYTGEVQGILTYQQGKVLRLQEWLHGQNETLLGSYGYSDSSNDIPLLSAVCLAYVVNPDQRLKQYANQQGWEMVCWKNVK</sequence>
<protein>
    <recommendedName>
        <fullName evidence="3">HAD hydrolase, family IB</fullName>
    </recommendedName>
</protein>
<dbReference type="Gene3D" id="3.40.50.1000">
    <property type="entry name" value="HAD superfamily/HAD-like"/>
    <property type="match status" value="1"/>
</dbReference>
<evidence type="ECO:0008006" key="3">
    <source>
        <dbReference type="Google" id="ProtNLM"/>
    </source>
</evidence>